<keyword evidence="5" id="KW-1185">Reference proteome</keyword>
<evidence type="ECO:0000256" key="1">
    <source>
        <dbReference type="SAM" id="MobiDB-lite"/>
    </source>
</evidence>
<dbReference type="PANTHER" id="PTHR33371:SF16">
    <property type="entry name" value="MCE-FAMILY PROTEIN MCE3F"/>
    <property type="match status" value="1"/>
</dbReference>
<dbReference type="GO" id="GO:0005576">
    <property type="term" value="C:extracellular region"/>
    <property type="evidence" value="ECO:0007669"/>
    <property type="project" value="TreeGrafter"/>
</dbReference>
<dbReference type="PANTHER" id="PTHR33371">
    <property type="entry name" value="INTERMEMBRANE PHOSPHOLIPID TRANSPORT SYSTEM BINDING PROTEIN MLAD-RELATED"/>
    <property type="match status" value="1"/>
</dbReference>
<feature type="domain" description="Mce/MlaD" evidence="2">
    <location>
        <begin position="36"/>
        <end position="110"/>
    </location>
</feature>
<dbReference type="InterPro" id="IPR024516">
    <property type="entry name" value="Mce_C"/>
</dbReference>
<name>A0A173LGI7_9ACTN</name>
<dbReference type="NCBIfam" id="TIGR00996">
    <property type="entry name" value="Mtu_fam_mce"/>
    <property type="match status" value="1"/>
</dbReference>
<evidence type="ECO:0000259" key="3">
    <source>
        <dbReference type="Pfam" id="PF11887"/>
    </source>
</evidence>
<dbReference type="KEGG" id="dtm:BJL86_0634"/>
<dbReference type="EMBL" id="CP015961">
    <property type="protein sequence ID" value="ANI91436.1"/>
    <property type="molecule type" value="Genomic_DNA"/>
</dbReference>
<dbReference type="Pfam" id="PF02470">
    <property type="entry name" value="MlaD"/>
    <property type="match status" value="1"/>
</dbReference>
<gene>
    <name evidence="4" type="ORF">BJL86_0634</name>
</gene>
<dbReference type="STRING" id="499555.BJL86_0634"/>
<proteinExistence type="predicted"/>
<organism evidence="4 5">
    <name type="scientific">Dietzia timorensis</name>
    <dbReference type="NCBI Taxonomy" id="499555"/>
    <lineage>
        <taxon>Bacteria</taxon>
        <taxon>Bacillati</taxon>
        <taxon>Actinomycetota</taxon>
        <taxon>Actinomycetes</taxon>
        <taxon>Mycobacteriales</taxon>
        <taxon>Dietziaceae</taxon>
        <taxon>Dietzia</taxon>
    </lineage>
</organism>
<dbReference type="InterPro" id="IPR003399">
    <property type="entry name" value="Mce/MlaD"/>
</dbReference>
<dbReference type="Proteomes" id="UP000186104">
    <property type="component" value="Chromosome"/>
</dbReference>
<feature type="domain" description="Mammalian cell entry C-terminal" evidence="3">
    <location>
        <begin position="118"/>
        <end position="281"/>
    </location>
</feature>
<dbReference type="OrthoDB" id="4741753at2"/>
<feature type="region of interest" description="Disordered" evidence="1">
    <location>
        <begin position="351"/>
        <end position="377"/>
    </location>
</feature>
<dbReference type="InterPro" id="IPR052336">
    <property type="entry name" value="MlaD_Phospholipid_Transporter"/>
</dbReference>
<protein>
    <submittedName>
        <fullName evidence="4">Uncharacterized protein</fullName>
    </submittedName>
</protein>
<accession>A0A173LGI7</accession>
<dbReference type="RefSeq" id="WP_067477482.1">
    <property type="nucleotide sequence ID" value="NZ_CP015961.1"/>
</dbReference>
<dbReference type="Pfam" id="PF11887">
    <property type="entry name" value="Mce4_CUP1"/>
    <property type="match status" value="1"/>
</dbReference>
<reference evidence="4 5" key="1">
    <citation type="submission" date="2016-06" db="EMBL/GenBank/DDBJ databases">
        <title>Complete genome sequence of a saline-alkali tolerant type strain Dietzia timorensis ID05-A0528T.</title>
        <authorList>
            <person name="Wu X."/>
        </authorList>
    </citation>
    <scope>NUCLEOTIDE SEQUENCE [LARGE SCALE GENOMIC DNA]</scope>
    <source>
        <strain evidence="4 5">ID05-A0528</strain>
    </source>
</reference>
<evidence type="ECO:0000259" key="2">
    <source>
        <dbReference type="Pfam" id="PF02470"/>
    </source>
</evidence>
<dbReference type="AlphaFoldDB" id="A0A173LGI7"/>
<dbReference type="InterPro" id="IPR005693">
    <property type="entry name" value="Mce"/>
</dbReference>
<sequence>MNRHILVQIAIFAVISVVALAYGYRYISSDLATYSNYELHAELSDASGLATGMRVNYRGRDVGVVSDTTIRDRKIAVVVRIDGDVRIPVGSSAQVTSSTVLGDKYLDVRPTTAQGPMLDDGGVLDTPDELAPVPLEELFADVYTSLSTVDTEALESLVGEVSTTLEGTGPELAGIIENTSTLARAVNESAPTLSGLVDVGVPVARDLASRSGKARRTVTAMRDVSEQFRREEPSLVYLLDDSPGAMARIQRLLDDNRKTGGALLANGVVVTDVLASRREALRESFVVGPEGFRALSGIVKDGRADFQLVATQGPVCVYPTERREVNDSSEREAHLDLYCPMAENLGIRGAEAAPRPDDRGRANSVRPGDVTGPEYVEDPLFVPLGEEVVESWEKMLRDPGASAGG</sequence>
<evidence type="ECO:0000313" key="4">
    <source>
        <dbReference type="EMBL" id="ANI91436.1"/>
    </source>
</evidence>
<evidence type="ECO:0000313" key="5">
    <source>
        <dbReference type="Proteomes" id="UP000186104"/>
    </source>
</evidence>